<dbReference type="AlphaFoldDB" id="A0A8J9Y590"/>
<proteinExistence type="predicted"/>
<evidence type="ECO:0000313" key="3">
    <source>
        <dbReference type="EMBL" id="CAH0713805.1"/>
    </source>
</evidence>
<gene>
    <name evidence="3" type="ORF">BINO364_LOCUS922</name>
</gene>
<reference evidence="3" key="1">
    <citation type="submission" date="2021-12" db="EMBL/GenBank/DDBJ databases">
        <authorList>
            <person name="Martin H S."/>
        </authorList>
    </citation>
    <scope>NUCLEOTIDE SEQUENCE</scope>
</reference>
<evidence type="ECO:0000256" key="2">
    <source>
        <dbReference type="SAM" id="SignalP"/>
    </source>
</evidence>
<accession>A0A8J9Y590</accession>
<dbReference type="Proteomes" id="UP000838878">
    <property type="component" value="Chromosome 1"/>
</dbReference>
<sequence>MISLWSLLILAIIVLEVLCSDDITTELLGDNVPLSKSLGFSRRNNYGRKLDESRLNSEYLELYNDMLKAGQEGVKKLEDIEDYIGTDLIKLKGMVDRRRSVRMQSAAGGRRARSQAIRREKLNNQSLKSHREHSLHSSVEQRLLI</sequence>
<keyword evidence="4" id="KW-1185">Reference proteome</keyword>
<feature type="region of interest" description="Disordered" evidence="1">
    <location>
        <begin position="122"/>
        <end position="145"/>
    </location>
</feature>
<feature type="compositionally biased region" description="Polar residues" evidence="1">
    <location>
        <begin position="136"/>
        <end position="145"/>
    </location>
</feature>
<name>A0A8J9Y590_9NEOP</name>
<feature type="non-terminal residue" evidence="3">
    <location>
        <position position="145"/>
    </location>
</feature>
<dbReference type="EMBL" id="OV170221">
    <property type="protein sequence ID" value="CAH0713805.1"/>
    <property type="molecule type" value="Genomic_DNA"/>
</dbReference>
<evidence type="ECO:0000313" key="4">
    <source>
        <dbReference type="Proteomes" id="UP000838878"/>
    </source>
</evidence>
<organism evidence="3 4">
    <name type="scientific">Brenthis ino</name>
    <name type="common">lesser marbled fritillary</name>
    <dbReference type="NCBI Taxonomy" id="405034"/>
    <lineage>
        <taxon>Eukaryota</taxon>
        <taxon>Metazoa</taxon>
        <taxon>Ecdysozoa</taxon>
        <taxon>Arthropoda</taxon>
        <taxon>Hexapoda</taxon>
        <taxon>Insecta</taxon>
        <taxon>Pterygota</taxon>
        <taxon>Neoptera</taxon>
        <taxon>Endopterygota</taxon>
        <taxon>Lepidoptera</taxon>
        <taxon>Glossata</taxon>
        <taxon>Ditrysia</taxon>
        <taxon>Papilionoidea</taxon>
        <taxon>Nymphalidae</taxon>
        <taxon>Heliconiinae</taxon>
        <taxon>Argynnini</taxon>
        <taxon>Brenthis</taxon>
    </lineage>
</organism>
<feature type="chain" id="PRO_5035475994" evidence="2">
    <location>
        <begin position="20"/>
        <end position="145"/>
    </location>
</feature>
<evidence type="ECO:0000256" key="1">
    <source>
        <dbReference type="SAM" id="MobiDB-lite"/>
    </source>
</evidence>
<keyword evidence="2" id="KW-0732">Signal</keyword>
<dbReference type="OrthoDB" id="7192578at2759"/>
<feature type="signal peptide" evidence="2">
    <location>
        <begin position="1"/>
        <end position="19"/>
    </location>
</feature>
<protein>
    <submittedName>
        <fullName evidence="3">Uncharacterized protein</fullName>
    </submittedName>
</protein>